<proteinExistence type="predicted"/>
<organism evidence="1 2">
    <name type="scientific">Aspergillus calidoustus</name>
    <dbReference type="NCBI Taxonomy" id="454130"/>
    <lineage>
        <taxon>Eukaryota</taxon>
        <taxon>Fungi</taxon>
        <taxon>Dikarya</taxon>
        <taxon>Ascomycota</taxon>
        <taxon>Pezizomycotina</taxon>
        <taxon>Eurotiomycetes</taxon>
        <taxon>Eurotiomycetidae</taxon>
        <taxon>Eurotiales</taxon>
        <taxon>Aspergillaceae</taxon>
        <taxon>Aspergillus</taxon>
        <taxon>Aspergillus subgen. Nidulantes</taxon>
    </lineage>
</organism>
<evidence type="ECO:0000313" key="1">
    <source>
        <dbReference type="EMBL" id="CEL04093.1"/>
    </source>
</evidence>
<evidence type="ECO:0000313" key="2">
    <source>
        <dbReference type="Proteomes" id="UP000054771"/>
    </source>
</evidence>
<sequence length="96" mass="10557">MARGRRYEATIPMLNALRSSHASARGESAYSETIYALRVVLKGLDCHDGIGAIAAVFWFIFRVSGSFLEATACSAAVAADSQRQDMENRGQRNEMR</sequence>
<dbReference type="Proteomes" id="UP000054771">
    <property type="component" value="Unassembled WGS sequence"/>
</dbReference>
<reference evidence="2" key="1">
    <citation type="journal article" date="2016" name="Genome Announc.">
        <title>Draft genome sequences of fungus Aspergillus calidoustus.</title>
        <authorList>
            <person name="Horn F."/>
            <person name="Linde J."/>
            <person name="Mattern D.J."/>
            <person name="Walther G."/>
            <person name="Guthke R."/>
            <person name="Scherlach K."/>
            <person name="Martin K."/>
            <person name="Brakhage A.A."/>
            <person name="Petzke L."/>
            <person name="Valiante V."/>
        </authorList>
    </citation>
    <scope>NUCLEOTIDE SEQUENCE [LARGE SCALE GENOMIC DNA]</scope>
    <source>
        <strain evidence="2">SF006504</strain>
    </source>
</reference>
<accession>A0A0U5FZK3</accession>
<dbReference type="AlphaFoldDB" id="A0A0U5FZK3"/>
<gene>
    <name evidence="1" type="ORF">ASPCAL05225</name>
</gene>
<protein>
    <submittedName>
        <fullName evidence="1">Uncharacterized protein</fullName>
    </submittedName>
</protein>
<keyword evidence="2" id="KW-1185">Reference proteome</keyword>
<dbReference type="EMBL" id="CDMC01000004">
    <property type="protein sequence ID" value="CEL04093.1"/>
    <property type="molecule type" value="Genomic_DNA"/>
</dbReference>
<name>A0A0U5FZK3_ASPCI</name>